<dbReference type="Proteomes" id="UP001286313">
    <property type="component" value="Unassembled WGS sequence"/>
</dbReference>
<gene>
    <name evidence="1" type="ORF">Pcinc_039565</name>
</gene>
<accession>A0AAE1ELR7</accession>
<name>A0AAE1ELR7_PETCI</name>
<organism evidence="1 2">
    <name type="scientific">Petrolisthes cinctipes</name>
    <name type="common">Flat porcelain crab</name>
    <dbReference type="NCBI Taxonomy" id="88211"/>
    <lineage>
        <taxon>Eukaryota</taxon>
        <taxon>Metazoa</taxon>
        <taxon>Ecdysozoa</taxon>
        <taxon>Arthropoda</taxon>
        <taxon>Crustacea</taxon>
        <taxon>Multicrustacea</taxon>
        <taxon>Malacostraca</taxon>
        <taxon>Eumalacostraca</taxon>
        <taxon>Eucarida</taxon>
        <taxon>Decapoda</taxon>
        <taxon>Pleocyemata</taxon>
        <taxon>Anomura</taxon>
        <taxon>Galatheoidea</taxon>
        <taxon>Porcellanidae</taxon>
        <taxon>Petrolisthes</taxon>
    </lineage>
</organism>
<dbReference type="InterPro" id="IPR013783">
    <property type="entry name" value="Ig-like_fold"/>
</dbReference>
<protein>
    <submittedName>
        <fullName evidence="1">Uncharacterized protein</fullName>
    </submittedName>
</protein>
<sequence>VVRAVWVVSGERAELPCAPSPKHEQDSPLLVLWYRYSDTIPVYRYVCQGVCGWV</sequence>
<dbReference type="EMBL" id="JAWQEG010006769">
    <property type="protein sequence ID" value="KAK3853916.1"/>
    <property type="molecule type" value="Genomic_DNA"/>
</dbReference>
<evidence type="ECO:0000313" key="1">
    <source>
        <dbReference type="EMBL" id="KAK3853916.1"/>
    </source>
</evidence>
<evidence type="ECO:0000313" key="2">
    <source>
        <dbReference type="Proteomes" id="UP001286313"/>
    </source>
</evidence>
<proteinExistence type="predicted"/>
<feature type="non-terminal residue" evidence="1">
    <location>
        <position position="1"/>
    </location>
</feature>
<reference evidence="1" key="1">
    <citation type="submission" date="2023-10" db="EMBL/GenBank/DDBJ databases">
        <title>Genome assemblies of two species of porcelain crab, Petrolisthes cinctipes and Petrolisthes manimaculis (Anomura: Porcellanidae).</title>
        <authorList>
            <person name="Angst P."/>
        </authorList>
    </citation>
    <scope>NUCLEOTIDE SEQUENCE</scope>
    <source>
        <strain evidence="1">PB745_01</strain>
        <tissue evidence="1">Gill</tissue>
    </source>
</reference>
<keyword evidence="2" id="KW-1185">Reference proteome</keyword>
<dbReference type="Gene3D" id="2.60.40.10">
    <property type="entry name" value="Immunoglobulins"/>
    <property type="match status" value="1"/>
</dbReference>
<dbReference type="AlphaFoldDB" id="A0AAE1ELR7"/>
<comment type="caution">
    <text evidence="1">The sequence shown here is derived from an EMBL/GenBank/DDBJ whole genome shotgun (WGS) entry which is preliminary data.</text>
</comment>